<name>A0A9W8K0B2_9AGAR</name>
<feature type="signal peptide" evidence="1">
    <location>
        <begin position="1"/>
        <end position="31"/>
    </location>
</feature>
<sequence length="196" mass="21531">MAESLQHSYGIRHLIALIILFTATFATLTTAAPIDVSPNTSSLIARNGQCPSIDSMREHMRKRGMPTASTVFYTTPAEAGDAKGFAEALTPPGNYFEDFFTFADVVSWADACGDNVAEQEKIVLRASIALAREASGIAYVVTRGTPGDDSIWKMREFPSLQWNPRITEVHRFDLDTQEYTLIWRGGDAPTGPENIV</sequence>
<accession>A0A9W8K0B2</accession>
<dbReference type="AlphaFoldDB" id="A0A9W8K0B2"/>
<gene>
    <name evidence="2" type="ORF">NLJ89_g6722</name>
</gene>
<proteinExistence type="predicted"/>
<evidence type="ECO:0000313" key="3">
    <source>
        <dbReference type="Proteomes" id="UP001148786"/>
    </source>
</evidence>
<evidence type="ECO:0000313" key="2">
    <source>
        <dbReference type="EMBL" id="KAJ3506707.1"/>
    </source>
</evidence>
<dbReference type="EMBL" id="JANKHO010000736">
    <property type="protein sequence ID" value="KAJ3506707.1"/>
    <property type="molecule type" value="Genomic_DNA"/>
</dbReference>
<feature type="chain" id="PRO_5040901201" evidence="1">
    <location>
        <begin position="32"/>
        <end position="196"/>
    </location>
</feature>
<keyword evidence="3" id="KW-1185">Reference proteome</keyword>
<dbReference type="OrthoDB" id="3004877at2759"/>
<evidence type="ECO:0000256" key="1">
    <source>
        <dbReference type="SAM" id="SignalP"/>
    </source>
</evidence>
<comment type="caution">
    <text evidence="2">The sequence shown here is derived from an EMBL/GenBank/DDBJ whole genome shotgun (WGS) entry which is preliminary data.</text>
</comment>
<protein>
    <submittedName>
        <fullName evidence="2">Uncharacterized protein</fullName>
    </submittedName>
</protein>
<dbReference type="Proteomes" id="UP001148786">
    <property type="component" value="Unassembled WGS sequence"/>
</dbReference>
<keyword evidence="1" id="KW-0732">Signal</keyword>
<organism evidence="2 3">
    <name type="scientific">Agrocybe chaxingu</name>
    <dbReference type="NCBI Taxonomy" id="84603"/>
    <lineage>
        <taxon>Eukaryota</taxon>
        <taxon>Fungi</taxon>
        <taxon>Dikarya</taxon>
        <taxon>Basidiomycota</taxon>
        <taxon>Agaricomycotina</taxon>
        <taxon>Agaricomycetes</taxon>
        <taxon>Agaricomycetidae</taxon>
        <taxon>Agaricales</taxon>
        <taxon>Agaricineae</taxon>
        <taxon>Strophariaceae</taxon>
        <taxon>Agrocybe</taxon>
    </lineage>
</organism>
<reference evidence="2" key="1">
    <citation type="submission" date="2022-07" db="EMBL/GenBank/DDBJ databases">
        <title>Genome Sequence of Agrocybe chaxingu.</title>
        <authorList>
            <person name="Buettner E."/>
        </authorList>
    </citation>
    <scope>NUCLEOTIDE SEQUENCE</scope>
    <source>
        <strain evidence="2">MP-N11</strain>
    </source>
</reference>